<dbReference type="KEGG" id="gfe:Gferi_21415"/>
<sequence length="71" mass="8419">MDIIEGMKEKSPELWQNSTDYELCILDNTDNTAVVKTDVYKGEIHFSIDYMLLYRLEDEWRIVSKIFSVPK</sequence>
<organism evidence="1 2">
    <name type="scientific">Geosporobacter ferrireducens</name>
    <dbReference type="NCBI Taxonomy" id="1424294"/>
    <lineage>
        <taxon>Bacteria</taxon>
        <taxon>Bacillati</taxon>
        <taxon>Bacillota</taxon>
        <taxon>Clostridia</taxon>
        <taxon>Peptostreptococcales</taxon>
        <taxon>Thermotaleaceae</taxon>
        <taxon>Geosporobacter</taxon>
    </lineage>
</organism>
<protein>
    <recommendedName>
        <fullName evidence="3">DUF4878 domain-containing protein</fullName>
    </recommendedName>
</protein>
<dbReference type="InterPro" id="IPR032710">
    <property type="entry name" value="NTF2-like_dom_sf"/>
</dbReference>
<dbReference type="EMBL" id="CP017269">
    <property type="protein sequence ID" value="AOT71868.1"/>
    <property type="molecule type" value="Genomic_DNA"/>
</dbReference>
<dbReference type="SUPFAM" id="SSF54427">
    <property type="entry name" value="NTF2-like"/>
    <property type="match status" value="1"/>
</dbReference>
<dbReference type="Proteomes" id="UP000095743">
    <property type="component" value="Chromosome"/>
</dbReference>
<gene>
    <name evidence="1" type="ORF">Gferi_21415</name>
</gene>
<dbReference type="Gene3D" id="3.10.450.50">
    <property type="match status" value="1"/>
</dbReference>
<dbReference type="AlphaFoldDB" id="A0A1D8GLS0"/>
<evidence type="ECO:0000313" key="2">
    <source>
        <dbReference type="Proteomes" id="UP000095743"/>
    </source>
</evidence>
<name>A0A1D8GLS0_9FIRM</name>
<proteinExistence type="predicted"/>
<dbReference type="Pfam" id="PF12893">
    <property type="entry name" value="Lumazine_bd_2"/>
    <property type="match status" value="1"/>
</dbReference>
<accession>A0A1D8GLS0</accession>
<evidence type="ECO:0008006" key="3">
    <source>
        <dbReference type="Google" id="ProtNLM"/>
    </source>
</evidence>
<dbReference type="InterPro" id="IPR039437">
    <property type="entry name" value="FrzH/put_lumazine-bd"/>
</dbReference>
<reference evidence="1 2" key="1">
    <citation type="submission" date="2016-09" db="EMBL/GenBank/DDBJ databases">
        <title>Genomic analysis reveals versatility of anaerobic energy metabolism of Geosporobacter ferrireducens IRF9 of phylum Firmicutes.</title>
        <authorList>
            <person name="Kim S.-J."/>
        </authorList>
    </citation>
    <scope>NUCLEOTIDE SEQUENCE [LARGE SCALE GENOMIC DNA]</scope>
    <source>
        <strain evidence="1 2">IRF9</strain>
    </source>
</reference>
<keyword evidence="2" id="KW-1185">Reference proteome</keyword>
<evidence type="ECO:0000313" key="1">
    <source>
        <dbReference type="EMBL" id="AOT71868.1"/>
    </source>
</evidence>